<feature type="domain" description="MADF" evidence="1">
    <location>
        <begin position="55"/>
        <end position="144"/>
    </location>
</feature>
<evidence type="ECO:0000259" key="1">
    <source>
        <dbReference type="PROSITE" id="PS51029"/>
    </source>
</evidence>
<dbReference type="SMART" id="SM00595">
    <property type="entry name" value="MADF"/>
    <property type="match status" value="1"/>
</dbReference>
<evidence type="ECO:0000313" key="3">
    <source>
        <dbReference type="Proteomes" id="UP001445076"/>
    </source>
</evidence>
<protein>
    <recommendedName>
        <fullName evidence="1">MADF domain-containing protein</fullName>
    </recommendedName>
</protein>
<dbReference type="PANTHER" id="PTHR12243:SF67">
    <property type="entry name" value="COREPRESSOR OF PANGOLIN, ISOFORM A-RELATED"/>
    <property type="match status" value="1"/>
</dbReference>
<proteinExistence type="predicted"/>
<dbReference type="GO" id="GO:0005634">
    <property type="term" value="C:nucleus"/>
    <property type="evidence" value="ECO:0007669"/>
    <property type="project" value="TreeGrafter"/>
</dbReference>
<organism evidence="2 3">
    <name type="scientific">Cherax quadricarinatus</name>
    <name type="common">Australian red claw crayfish</name>
    <dbReference type="NCBI Taxonomy" id="27406"/>
    <lineage>
        <taxon>Eukaryota</taxon>
        <taxon>Metazoa</taxon>
        <taxon>Ecdysozoa</taxon>
        <taxon>Arthropoda</taxon>
        <taxon>Crustacea</taxon>
        <taxon>Multicrustacea</taxon>
        <taxon>Malacostraca</taxon>
        <taxon>Eumalacostraca</taxon>
        <taxon>Eucarida</taxon>
        <taxon>Decapoda</taxon>
        <taxon>Pleocyemata</taxon>
        <taxon>Astacidea</taxon>
        <taxon>Parastacoidea</taxon>
        <taxon>Parastacidae</taxon>
        <taxon>Cherax</taxon>
    </lineage>
</organism>
<evidence type="ECO:0000313" key="2">
    <source>
        <dbReference type="EMBL" id="KAK8727229.1"/>
    </source>
</evidence>
<dbReference type="GO" id="GO:0006357">
    <property type="term" value="P:regulation of transcription by RNA polymerase II"/>
    <property type="evidence" value="ECO:0007669"/>
    <property type="project" value="TreeGrafter"/>
</dbReference>
<dbReference type="EMBL" id="JARKIK010000076">
    <property type="protein sequence ID" value="KAK8727229.1"/>
    <property type="molecule type" value="Genomic_DNA"/>
</dbReference>
<sequence>GCRSGQSLVTQAIWCSVNTRLIHASHTSVTCLLHACHTSVYVSVTGMNQQLEMERLIDIVRSNEILYDVNNKGYKDSIRKINVWKNIAQQVGLENGEAAKAKWKNLRDSYVKFLRTEKTTGKTAKKYKKWPWATQLEFLKPHVVDRQTENVQESSQAAFKELDDLHHTVAEPQTDILEKIIEPPRKKKPTRNNTSAAVINSADNTLEISQETGSRKLELDATEHLFLSHAKTVKSFSKRRQALVKLKISQLIVEAELEEISEFEGQGLHHSLAPPQ</sequence>
<keyword evidence="3" id="KW-1185">Reference proteome</keyword>
<feature type="non-terminal residue" evidence="2">
    <location>
        <position position="1"/>
    </location>
</feature>
<dbReference type="InterPro" id="IPR006578">
    <property type="entry name" value="MADF-dom"/>
</dbReference>
<reference evidence="2 3" key="1">
    <citation type="journal article" date="2024" name="BMC Genomics">
        <title>Genome assembly of redclaw crayfish (Cherax quadricarinatus) provides insights into its immune adaptation and hypoxia tolerance.</title>
        <authorList>
            <person name="Liu Z."/>
            <person name="Zheng J."/>
            <person name="Li H."/>
            <person name="Fang K."/>
            <person name="Wang S."/>
            <person name="He J."/>
            <person name="Zhou D."/>
            <person name="Weng S."/>
            <person name="Chi M."/>
            <person name="Gu Z."/>
            <person name="He J."/>
            <person name="Li F."/>
            <person name="Wang M."/>
        </authorList>
    </citation>
    <scope>NUCLEOTIDE SEQUENCE [LARGE SCALE GENOMIC DNA]</scope>
    <source>
        <strain evidence="2">ZL_2023a</strain>
    </source>
</reference>
<dbReference type="GO" id="GO:0005667">
    <property type="term" value="C:transcription regulator complex"/>
    <property type="evidence" value="ECO:0007669"/>
    <property type="project" value="TreeGrafter"/>
</dbReference>
<gene>
    <name evidence="2" type="ORF">OTU49_009770</name>
</gene>
<dbReference type="PROSITE" id="PS51029">
    <property type="entry name" value="MADF"/>
    <property type="match status" value="1"/>
</dbReference>
<dbReference type="InterPro" id="IPR039353">
    <property type="entry name" value="TF_Adf1"/>
</dbReference>
<feature type="non-terminal residue" evidence="2">
    <location>
        <position position="276"/>
    </location>
</feature>
<accession>A0AAW0WMD6</accession>
<dbReference type="Pfam" id="PF10545">
    <property type="entry name" value="MADF_DNA_bdg"/>
    <property type="match status" value="1"/>
</dbReference>
<dbReference type="Proteomes" id="UP001445076">
    <property type="component" value="Unassembled WGS sequence"/>
</dbReference>
<dbReference type="AlphaFoldDB" id="A0AAW0WMD6"/>
<dbReference type="PANTHER" id="PTHR12243">
    <property type="entry name" value="MADF DOMAIN TRANSCRIPTION FACTOR"/>
    <property type="match status" value="1"/>
</dbReference>
<name>A0AAW0WMD6_CHEQU</name>
<comment type="caution">
    <text evidence="2">The sequence shown here is derived from an EMBL/GenBank/DDBJ whole genome shotgun (WGS) entry which is preliminary data.</text>
</comment>